<evidence type="ECO:0000313" key="3">
    <source>
        <dbReference type="Proteomes" id="UP000069620"/>
    </source>
</evidence>
<dbReference type="OrthoDB" id="9786141at2"/>
<sequence>MDKRSHRDSHGKSLEDYPRPSVAVDTALLTIDPTQGLVVLQVRRPSGPGWALPGTFLHEGETLADAVKRSLADKANVQGVLPRQLQVFDALDRDDRGWVLSVAHVAVVPPERLATRVVDSTRLVPVNAPGRLVYDHDKIIELAVAEVRGRYQVGPDPDGLLGGEFTLRDLRLLHEAVAGEPLQRDTFRRAMEGQLEATGNVTAGGRGRPAELFRRAAK</sequence>
<accession>A0A117I5M5</accession>
<dbReference type="Gene3D" id="1.10.10.10">
    <property type="entry name" value="Winged helix-like DNA-binding domain superfamily/Winged helix DNA-binding domain"/>
    <property type="match status" value="1"/>
</dbReference>
<proteinExistence type="predicted"/>
<dbReference type="SUPFAM" id="SSF55811">
    <property type="entry name" value="Nudix"/>
    <property type="match status" value="1"/>
</dbReference>
<dbReference type="GO" id="GO:0016787">
    <property type="term" value="F:hydrolase activity"/>
    <property type="evidence" value="ECO:0007669"/>
    <property type="project" value="UniProtKB-KW"/>
</dbReference>
<dbReference type="SUPFAM" id="SSF46785">
    <property type="entry name" value="Winged helix' DNA-binding domain"/>
    <property type="match status" value="1"/>
</dbReference>
<evidence type="ECO:0000259" key="1">
    <source>
        <dbReference type="PROSITE" id="PS51462"/>
    </source>
</evidence>
<dbReference type="InterPro" id="IPR000086">
    <property type="entry name" value="NUDIX_hydrolase_dom"/>
</dbReference>
<dbReference type="RefSeq" id="WP_062829247.1">
    <property type="nucleotide sequence ID" value="NZ_BCSX01000024.1"/>
</dbReference>
<dbReference type="Proteomes" id="UP000069620">
    <property type="component" value="Unassembled WGS sequence"/>
</dbReference>
<name>A0A117I5M5_9MYCO</name>
<dbReference type="Pfam" id="PF21906">
    <property type="entry name" value="WHD_NrtR"/>
    <property type="match status" value="1"/>
</dbReference>
<dbReference type="PROSITE" id="PS51462">
    <property type="entry name" value="NUDIX"/>
    <property type="match status" value="1"/>
</dbReference>
<organism evidence="2 3">
    <name type="scientific">Mycolicibacterium brisbanense</name>
    <dbReference type="NCBI Taxonomy" id="146020"/>
    <lineage>
        <taxon>Bacteria</taxon>
        <taxon>Bacillati</taxon>
        <taxon>Actinomycetota</taxon>
        <taxon>Actinomycetes</taxon>
        <taxon>Mycobacteriales</taxon>
        <taxon>Mycobacteriaceae</taxon>
        <taxon>Mycolicibacterium</taxon>
    </lineage>
</organism>
<keyword evidence="2" id="KW-0378">Hydrolase</keyword>
<evidence type="ECO:0000313" key="2">
    <source>
        <dbReference type="EMBL" id="GAS88712.1"/>
    </source>
</evidence>
<dbReference type="AlphaFoldDB" id="A0A117I5M5"/>
<gene>
    <name evidence="2" type="ORF">RMCB_2808</name>
</gene>
<reference evidence="3" key="2">
    <citation type="submission" date="2016-02" db="EMBL/GenBank/DDBJ databases">
        <title>Draft genome sequence of five rapidly growing Mycobacterium species.</title>
        <authorList>
            <person name="Katahira K."/>
            <person name="Gotou Y."/>
            <person name="Iida K."/>
            <person name="Ogura Y."/>
            <person name="Hayashi T."/>
        </authorList>
    </citation>
    <scope>NUCLEOTIDE SEQUENCE [LARGE SCALE GENOMIC DNA]</scope>
    <source>
        <strain evidence="3">JCM15654</strain>
    </source>
</reference>
<keyword evidence="3" id="KW-1185">Reference proteome</keyword>
<reference evidence="3" key="1">
    <citation type="journal article" date="2016" name="Genome Announc.">
        <title>Draft Genome Sequences of Five Rapidly Growing Mycobacterium Species, M. thermoresistibile, M. fortuitum subsp. acetamidolyticum, M. canariasense, M. brisbanense, and M. novocastrense.</title>
        <authorList>
            <person name="Katahira K."/>
            <person name="Ogura Y."/>
            <person name="Gotoh Y."/>
            <person name="Hayashi T."/>
        </authorList>
    </citation>
    <scope>NUCLEOTIDE SEQUENCE [LARGE SCALE GENOMIC DNA]</scope>
    <source>
        <strain evidence="3">JCM15654</strain>
    </source>
</reference>
<dbReference type="InterPro" id="IPR036390">
    <property type="entry name" value="WH_DNA-bd_sf"/>
</dbReference>
<dbReference type="InterPro" id="IPR036388">
    <property type="entry name" value="WH-like_DNA-bd_sf"/>
</dbReference>
<protein>
    <submittedName>
        <fullName evidence="2">NUDIX hydrolase</fullName>
    </submittedName>
</protein>
<dbReference type="InterPro" id="IPR054105">
    <property type="entry name" value="WHD_NrtR"/>
</dbReference>
<dbReference type="STRING" id="146020.RMCB_2808"/>
<dbReference type="Pfam" id="PF00293">
    <property type="entry name" value="NUDIX"/>
    <property type="match status" value="1"/>
</dbReference>
<feature type="domain" description="Nudix hydrolase" evidence="1">
    <location>
        <begin position="20"/>
        <end position="146"/>
    </location>
</feature>
<dbReference type="PANTHER" id="PTHR43736:SF4">
    <property type="entry name" value="SLR1690 PROTEIN"/>
    <property type="match status" value="1"/>
</dbReference>
<dbReference type="CDD" id="cd18873">
    <property type="entry name" value="NUDIX_NadM_like"/>
    <property type="match status" value="1"/>
</dbReference>
<dbReference type="EMBL" id="BCSX01000024">
    <property type="protein sequence ID" value="GAS88712.1"/>
    <property type="molecule type" value="Genomic_DNA"/>
</dbReference>
<dbReference type="Gene3D" id="3.90.79.10">
    <property type="entry name" value="Nucleoside Triphosphate Pyrophosphohydrolase"/>
    <property type="match status" value="1"/>
</dbReference>
<dbReference type="InterPro" id="IPR015797">
    <property type="entry name" value="NUDIX_hydrolase-like_dom_sf"/>
</dbReference>
<dbReference type="PANTHER" id="PTHR43736">
    <property type="entry name" value="ADP-RIBOSE PYROPHOSPHATASE"/>
    <property type="match status" value="1"/>
</dbReference>
<comment type="caution">
    <text evidence="2">The sequence shown here is derived from an EMBL/GenBank/DDBJ whole genome shotgun (WGS) entry which is preliminary data.</text>
</comment>